<dbReference type="PANTHER" id="PTHR30298:SF0">
    <property type="entry name" value="PROTEIN YBFL-RELATED"/>
    <property type="match status" value="1"/>
</dbReference>
<dbReference type="InterPro" id="IPR002559">
    <property type="entry name" value="Transposase_11"/>
</dbReference>
<dbReference type="EMBL" id="CP068985">
    <property type="protein sequence ID" value="QYC45482.1"/>
    <property type="molecule type" value="Genomic_DNA"/>
</dbReference>
<accession>A0ABX8UCG6</accession>
<protein>
    <recommendedName>
        <fullName evidence="5">ISAs1 family transposase</fullName>
    </recommendedName>
</protein>
<dbReference type="Pfam" id="PF13808">
    <property type="entry name" value="DDE_Tnp_1_assoc"/>
    <property type="match status" value="1"/>
</dbReference>
<dbReference type="RefSeq" id="WP_020547387.1">
    <property type="nucleotide sequence ID" value="NZ_CP068985.1"/>
</dbReference>
<evidence type="ECO:0000313" key="3">
    <source>
        <dbReference type="EMBL" id="QYC45482.1"/>
    </source>
</evidence>
<organism evidence="3 4">
    <name type="scientific">Nonomuraea coxensis DSM 45129</name>
    <dbReference type="NCBI Taxonomy" id="1122611"/>
    <lineage>
        <taxon>Bacteria</taxon>
        <taxon>Bacillati</taxon>
        <taxon>Actinomycetota</taxon>
        <taxon>Actinomycetes</taxon>
        <taxon>Streptosporangiales</taxon>
        <taxon>Streptosporangiaceae</taxon>
        <taxon>Nonomuraea</taxon>
    </lineage>
</organism>
<dbReference type="PANTHER" id="PTHR30298">
    <property type="entry name" value="H REPEAT-ASSOCIATED PREDICTED TRANSPOSASE"/>
    <property type="match status" value="1"/>
</dbReference>
<evidence type="ECO:0008006" key="5">
    <source>
        <dbReference type="Google" id="ProtNLM"/>
    </source>
</evidence>
<dbReference type="InterPro" id="IPR051698">
    <property type="entry name" value="Transposase_11-like"/>
</dbReference>
<reference evidence="3 4" key="1">
    <citation type="journal article" date="2021" name="ACS Chem. Biol.">
        <title>Genomic-Led Discovery of a Novel Glycopeptide Antibiotic by Nonomuraea coxensis DSM 45129.</title>
        <authorList>
            <person name="Yushchuk O."/>
            <person name="Vior N.M."/>
            <person name="Andreo-Vidal A."/>
            <person name="Berini F."/>
            <person name="Ruckert C."/>
            <person name="Busche T."/>
            <person name="Binda E."/>
            <person name="Kalinowski J."/>
            <person name="Truman A.W."/>
            <person name="Marinelli F."/>
        </authorList>
    </citation>
    <scope>NUCLEOTIDE SEQUENCE [LARGE SCALE GENOMIC DNA]</scope>
    <source>
        <strain evidence="3 4">DSM 45129</strain>
    </source>
</reference>
<dbReference type="Pfam" id="PF01609">
    <property type="entry name" value="DDE_Tnp_1"/>
    <property type="match status" value="1"/>
</dbReference>
<dbReference type="NCBIfam" id="NF033564">
    <property type="entry name" value="transpos_ISAs1"/>
    <property type="match status" value="1"/>
</dbReference>
<evidence type="ECO:0000259" key="1">
    <source>
        <dbReference type="Pfam" id="PF01609"/>
    </source>
</evidence>
<dbReference type="InterPro" id="IPR047647">
    <property type="entry name" value="ISAs1_transpos"/>
</dbReference>
<name>A0ABX8UCG6_9ACTN</name>
<sequence>MLAGITDPCDPRGIRHPLGAVLGVAVVTTLAGAANYRELGSTAADLPQTLLGLLGARRHRLGPYLAPSAATLRRVLISVDAGELDAAVGAWLRAHASCDEQGWAIALDGKDLHGSWNSDGRLVLFSAMAHRGDGRDAVVLGQITVPEGTTETTQICSLLAGIDIAGALVTADAAHTCATTARDLVEKHHADYLLTIKGNRSSLYAAALALGCELIAEDPAHVSTERGHGRINRWTTWATDITGDGIGLPYAARLAVIRRDVADLAGQPRSKQVVIVVTSRVHLSAAEIAAHGPAPSWRWA</sequence>
<feature type="domain" description="H repeat-associated protein N-terminal" evidence="2">
    <location>
        <begin position="2"/>
        <end position="92"/>
    </location>
</feature>
<feature type="domain" description="Transposase IS4-like" evidence="1">
    <location>
        <begin position="133"/>
        <end position="290"/>
    </location>
</feature>
<proteinExistence type="predicted"/>
<gene>
    <name evidence="3" type="ORF">Nocox_39695</name>
</gene>
<evidence type="ECO:0000313" key="4">
    <source>
        <dbReference type="Proteomes" id="UP000824681"/>
    </source>
</evidence>
<evidence type="ECO:0000259" key="2">
    <source>
        <dbReference type="Pfam" id="PF13808"/>
    </source>
</evidence>
<dbReference type="Proteomes" id="UP000824681">
    <property type="component" value="Chromosome"/>
</dbReference>
<dbReference type="InterPro" id="IPR032806">
    <property type="entry name" value="YbfD_N"/>
</dbReference>
<keyword evidence="4" id="KW-1185">Reference proteome</keyword>